<dbReference type="InterPro" id="IPR035920">
    <property type="entry name" value="YhbY-like_sf"/>
</dbReference>
<protein>
    <submittedName>
        <fullName evidence="4">RNA-binding protein</fullName>
    </submittedName>
</protein>
<dbReference type="Gene3D" id="3.30.110.60">
    <property type="entry name" value="YhbY-like"/>
    <property type="match status" value="1"/>
</dbReference>
<evidence type="ECO:0000313" key="5">
    <source>
        <dbReference type="Proteomes" id="UP000268059"/>
    </source>
</evidence>
<dbReference type="PANTHER" id="PTHR40065:SF3">
    <property type="entry name" value="RNA-BINDING PROTEIN YHBY"/>
    <property type="match status" value="1"/>
</dbReference>
<name>A0A3G9JTN2_9FIRM</name>
<dbReference type="GO" id="GO:0003723">
    <property type="term" value="F:RNA binding"/>
    <property type="evidence" value="ECO:0007669"/>
    <property type="project" value="UniProtKB-UniRule"/>
</dbReference>
<dbReference type="InParanoid" id="A0A3G9JTN2"/>
<dbReference type="EMBL" id="AP019309">
    <property type="protein sequence ID" value="BBH26549.1"/>
    <property type="molecule type" value="Genomic_DNA"/>
</dbReference>
<dbReference type="SUPFAM" id="SSF75471">
    <property type="entry name" value="YhbY-like"/>
    <property type="match status" value="1"/>
</dbReference>
<gene>
    <name evidence="4" type="ORF">SG0102_14830</name>
</gene>
<dbReference type="PANTHER" id="PTHR40065">
    <property type="entry name" value="RNA-BINDING PROTEIN YHBY"/>
    <property type="match status" value="1"/>
</dbReference>
<keyword evidence="5" id="KW-1185">Reference proteome</keyword>
<dbReference type="OrthoDB" id="9797519at2"/>
<dbReference type="FunCoup" id="A0A3G9JTN2">
    <property type="interactions" value="81"/>
</dbReference>
<evidence type="ECO:0000256" key="2">
    <source>
        <dbReference type="PROSITE-ProRule" id="PRU00626"/>
    </source>
</evidence>
<evidence type="ECO:0000259" key="3">
    <source>
        <dbReference type="PROSITE" id="PS51295"/>
    </source>
</evidence>
<dbReference type="SMART" id="SM01103">
    <property type="entry name" value="CRS1_YhbY"/>
    <property type="match status" value="1"/>
</dbReference>
<dbReference type="AlphaFoldDB" id="A0A3G9JTN2"/>
<dbReference type="InterPro" id="IPR017924">
    <property type="entry name" value="RNA-binding_YhbY"/>
</dbReference>
<dbReference type="InterPro" id="IPR051925">
    <property type="entry name" value="RNA-binding_domain"/>
</dbReference>
<keyword evidence="1 2" id="KW-0694">RNA-binding</keyword>
<reference evidence="4 5" key="1">
    <citation type="submission" date="2018-11" db="EMBL/GenBank/DDBJ databases">
        <title>Novel Erysipelotrichaceae bacterium isolated from small intestine of a swine.</title>
        <authorList>
            <person name="Kim J.S."/>
            <person name="Choe H."/>
            <person name="Lee Y.R."/>
            <person name="Kim K.M."/>
            <person name="Park D.S."/>
        </authorList>
    </citation>
    <scope>NUCLEOTIDE SEQUENCE [LARGE SCALE GENOMIC DNA]</scope>
    <source>
        <strain evidence="4 5">SG0102</strain>
    </source>
</reference>
<accession>A0A3G9JTN2</accession>
<feature type="domain" description="CRM" evidence="3">
    <location>
        <begin position="1"/>
        <end position="95"/>
    </location>
</feature>
<sequence>MLTSKQKKYLKSEAHSLKPIFQIGKDGVSHKQAMTILDALEKKELIKVKLLDTCPLTVQQAALEISMQTKAEVVHIIGHTIILYKESEKEIYKLP</sequence>
<dbReference type="RefSeq" id="WP_125119402.1">
    <property type="nucleotide sequence ID" value="NZ_AP019309.1"/>
</dbReference>
<dbReference type="PROSITE" id="PS51295">
    <property type="entry name" value="CRM"/>
    <property type="match status" value="1"/>
</dbReference>
<evidence type="ECO:0000256" key="1">
    <source>
        <dbReference type="ARBA" id="ARBA00022884"/>
    </source>
</evidence>
<evidence type="ECO:0000313" key="4">
    <source>
        <dbReference type="EMBL" id="BBH26549.1"/>
    </source>
</evidence>
<organism evidence="4 5">
    <name type="scientific">Intestinibaculum porci</name>
    <dbReference type="NCBI Taxonomy" id="2487118"/>
    <lineage>
        <taxon>Bacteria</taxon>
        <taxon>Bacillati</taxon>
        <taxon>Bacillota</taxon>
        <taxon>Erysipelotrichia</taxon>
        <taxon>Erysipelotrichales</taxon>
        <taxon>Erysipelotrichaceae</taxon>
        <taxon>Intestinibaculum</taxon>
    </lineage>
</organism>
<dbReference type="KEGG" id="ebm:SG0102_14830"/>
<dbReference type="NCBIfam" id="TIGR00253">
    <property type="entry name" value="RNA_bind_YhbY"/>
    <property type="match status" value="1"/>
</dbReference>
<proteinExistence type="predicted"/>
<dbReference type="Pfam" id="PF01985">
    <property type="entry name" value="CRS1_YhbY"/>
    <property type="match status" value="1"/>
</dbReference>
<dbReference type="Proteomes" id="UP000268059">
    <property type="component" value="Chromosome"/>
</dbReference>
<dbReference type="InterPro" id="IPR001890">
    <property type="entry name" value="RNA-binding_CRM"/>
</dbReference>